<dbReference type="RefSeq" id="WP_373655252.1">
    <property type="nucleotide sequence ID" value="NZ_JBGUAW010000004.1"/>
</dbReference>
<dbReference type="PANTHER" id="PTHR34219">
    <property type="entry name" value="IRON-REGULATED INNER MEMBRANE PROTEIN-RELATED"/>
    <property type="match status" value="1"/>
</dbReference>
<feature type="transmembrane region" description="Helical" evidence="1">
    <location>
        <begin position="472"/>
        <end position="496"/>
    </location>
</feature>
<comment type="caution">
    <text evidence="2">The sequence shown here is derived from an EMBL/GenBank/DDBJ whole genome shotgun (WGS) entry which is preliminary data.</text>
</comment>
<dbReference type="Pfam" id="PF03929">
    <property type="entry name" value="PepSY_TM"/>
    <property type="match status" value="1"/>
</dbReference>
<evidence type="ECO:0000313" key="3">
    <source>
        <dbReference type="Proteomes" id="UP001575181"/>
    </source>
</evidence>
<evidence type="ECO:0000256" key="1">
    <source>
        <dbReference type="SAM" id="Phobius"/>
    </source>
</evidence>
<feature type="transmembrane region" description="Helical" evidence="1">
    <location>
        <begin position="264"/>
        <end position="284"/>
    </location>
</feature>
<keyword evidence="1" id="KW-0472">Membrane</keyword>
<accession>A0ABV4TT60</accession>
<feature type="transmembrane region" description="Helical" evidence="1">
    <location>
        <begin position="216"/>
        <end position="243"/>
    </location>
</feature>
<dbReference type="EMBL" id="JBGUAW010000004">
    <property type="protein sequence ID" value="MFA9460467.1"/>
    <property type="molecule type" value="Genomic_DNA"/>
</dbReference>
<gene>
    <name evidence="2" type="ORF">ACERLL_06450</name>
</gene>
<reference evidence="2 3" key="1">
    <citation type="submission" date="2024-08" db="EMBL/GenBank/DDBJ databases">
        <title>Whole-genome sequencing of halo(alkali)philic microorganisms from hypersaline lakes.</title>
        <authorList>
            <person name="Sorokin D.Y."/>
            <person name="Merkel A.Y."/>
            <person name="Messina E."/>
            <person name="Yakimov M."/>
        </authorList>
    </citation>
    <scope>NUCLEOTIDE SEQUENCE [LARGE SCALE GENOMIC DNA]</scope>
    <source>
        <strain evidence="2 3">Cl-TMA</strain>
    </source>
</reference>
<evidence type="ECO:0000313" key="2">
    <source>
        <dbReference type="EMBL" id="MFA9460467.1"/>
    </source>
</evidence>
<keyword evidence="1" id="KW-1133">Transmembrane helix</keyword>
<protein>
    <submittedName>
        <fullName evidence="2">PepSY domain-containing protein</fullName>
    </submittedName>
</protein>
<dbReference type="InterPro" id="IPR005625">
    <property type="entry name" value="PepSY-ass_TM"/>
</dbReference>
<keyword evidence="3" id="KW-1185">Reference proteome</keyword>
<name>A0ABV4TT60_9GAMM</name>
<dbReference type="Proteomes" id="UP001575181">
    <property type="component" value="Unassembled WGS sequence"/>
</dbReference>
<sequence>MPMSRFTRRSWWLRGLLPVHRYLGLVLSLLLLAWFASGVVMMFVSYPDLAAPERRARLPALPSGAGLLSPATVWSRAGMDAPPEAVRLSTFRDRPAYHVLAAGRWHAYYADTGTPVGRVDTDRAARAARSWADGEAPVRLTGRLTEPDQWTFGGQYAPHRPLYRYALGDAADTRVYVSSRTGQVVQSVTASERLWAYAGPVTHWLYPTSLRRHPELWRWLVIGLAGLGSVMVLGGLIPGLLVLRRPGDRRGTSPYRGMRAWHHWSGLLAGALVLGWSVSGMLSLDPLGWPPGTGTRFDAEGVLAGGPLRPAAFRRSPDGALAALGRESGPVRALSLVQVDGQPYFLAHRETGQSALVAADVPDPEPFRAFGREALLGPFRDRRGIPAIRDAVWLDEPDGYYYRDRRHRLGRRARSWPVLRVRFADPARTWLYLDPRRGVVALRESAASRRDRWLYNGLHSWDFTTGMRREGVWYPLVLLLMGGGTLLSATGVVLTWRWLRGRKRHGGPARATPRA</sequence>
<dbReference type="PANTHER" id="PTHR34219:SF6">
    <property type="entry name" value="BLR3280 PROTEIN"/>
    <property type="match status" value="1"/>
</dbReference>
<proteinExistence type="predicted"/>
<organism evidence="2 3">
    <name type="scientific">Thiohalorhabdus methylotrophus</name>
    <dbReference type="NCBI Taxonomy" id="3242694"/>
    <lineage>
        <taxon>Bacteria</taxon>
        <taxon>Pseudomonadati</taxon>
        <taxon>Pseudomonadota</taxon>
        <taxon>Gammaproteobacteria</taxon>
        <taxon>Thiohalorhabdales</taxon>
        <taxon>Thiohalorhabdaceae</taxon>
        <taxon>Thiohalorhabdus</taxon>
    </lineage>
</organism>
<keyword evidence="1" id="KW-0812">Transmembrane</keyword>